<dbReference type="GO" id="GO:0008168">
    <property type="term" value="F:methyltransferase activity"/>
    <property type="evidence" value="ECO:0007669"/>
    <property type="project" value="UniProtKB-KW"/>
</dbReference>
<dbReference type="SUPFAM" id="SSF53335">
    <property type="entry name" value="S-adenosyl-L-methionine-dependent methyltransferases"/>
    <property type="match status" value="1"/>
</dbReference>
<keyword evidence="3" id="KW-0808">Transferase</keyword>
<dbReference type="InterPro" id="IPR018773">
    <property type="entry name" value="MeTrfase_reg_dom_prd"/>
</dbReference>
<name>A0AAU7JK06_9HYPH</name>
<dbReference type="CDD" id="cd02440">
    <property type="entry name" value="AdoMet_MTases"/>
    <property type="match status" value="1"/>
</dbReference>
<dbReference type="InterPro" id="IPR029063">
    <property type="entry name" value="SAM-dependent_MTases_sf"/>
</dbReference>
<dbReference type="EC" id="2.1.1.-" evidence="3"/>
<dbReference type="Pfam" id="PF13847">
    <property type="entry name" value="Methyltransf_31"/>
    <property type="match status" value="1"/>
</dbReference>
<gene>
    <name evidence="3" type="ORF">ABEG18_06465</name>
</gene>
<keyword evidence="3" id="KW-0489">Methyltransferase</keyword>
<dbReference type="EMBL" id="CP157484">
    <property type="protein sequence ID" value="XBO40409.1"/>
    <property type="molecule type" value="Genomic_DNA"/>
</dbReference>
<dbReference type="Pfam" id="PF10119">
    <property type="entry name" value="MethyTransf_Reg"/>
    <property type="match status" value="1"/>
</dbReference>
<reference evidence="3" key="1">
    <citation type="submission" date="2024-05" db="EMBL/GenBank/DDBJ databases">
        <authorList>
            <person name="Kim S."/>
            <person name="Heo J."/>
            <person name="Choi H."/>
            <person name="Choi Y."/>
            <person name="Kwon S.-W."/>
            <person name="Kim Y."/>
        </authorList>
    </citation>
    <scope>NUCLEOTIDE SEQUENCE</scope>
    <source>
        <strain evidence="3">KACC 23698</strain>
    </source>
</reference>
<evidence type="ECO:0000259" key="1">
    <source>
        <dbReference type="Pfam" id="PF10119"/>
    </source>
</evidence>
<evidence type="ECO:0000313" key="3">
    <source>
        <dbReference type="EMBL" id="XBO40409.1"/>
    </source>
</evidence>
<organism evidence="3">
    <name type="scientific">Alsobacter sp. KACC 23698</name>
    <dbReference type="NCBI Taxonomy" id="3149229"/>
    <lineage>
        <taxon>Bacteria</taxon>
        <taxon>Pseudomonadati</taxon>
        <taxon>Pseudomonadota</taxon>
        <taxon>Alphaproteobacteria</taxon>
        <taxon>Hyphomicrobiales</taxon>
        <taxon>Alsobacteraceae</taxon>
        <taxon>Alsobacter</taxon>
    </lineage>
</organism>
<sequence length="535" mass="57525">MTAWTEGYVADIPYSLGFYRETVPAHIAFAAVCVGKNPGLALRPHRVLELGFGMGLGFLINAAANPEAHFEGVDFNPLHVAHARGLAEEAGLSNVSLREASFQDLAHEAQEGQHDLDLIVLHGILTWVSVEAQDAIIEIARKRLKPGGLLYVSYNAMPGWAAVLPLQRLMRENAKRVAGRSDLQTSSGLDLVRALVGEGAAYFKANPALQPRVEQMGKLDKNYLSHEYLNANWFIFHFADVAEMFGRAKLGFVGSATILENIDALAVPEGVRARIGAESDPVFKETLRDIASNKQFRRDLFARGVATPNAVEHNAMLGAMRFALATPRAKVSFKFPSPVGELDGNAEIYGAVADLLAQGSASFAEIAALPVFRQGGASAALQTVSLLVHSGQVLPAPVRGPADPAIDAQPAQRFNRLLAAKMLQGRAYGFLAAPLAGSGLQVPQSELLIFAAVLETGGERAATAEAKGRGETAELAPKVQTVTDHVIQSLQRLGMSWMKEGKTIVDPDESQSVIQAEVEAFLTEKLPVWRQLGVY</sequence>
<proteinExistence type="predicted"/>
<protein>
    <submittedName>
        <fullName evidence="3">Class I SAM-dependent methyltransferase</fullName>
        <ecNumber evidence="3">2.1.1.-</ecNumber>
    </submittedName>
</protein>
<dbReference type="GO" id="GO:0032259">
    <property type="term" value="P:methylation"/>
    <property type="evidence" value="ECO:0007669"/>
    <property type="project" value="UniProtKB-KW"/>
</dbReference>
<dbReference type="RefSeq" id="WP_406857269.1">
    <property type="nucleotide sequence ID" value="NZ_CP157484.1"/>
</dbReference>
<feature type="domain" description="Methyltransferase" evidence="2">
    <location>
        <begin position="46"/>
        <end position="160"/>
    </location>
</feature>
<accession>A0AAU7JK06</accession>
<dbReference type="InterPro" id="IPR025714">
    <property type="entry name" value="Methyltranfer_dom"/>
</dbReference>
<dbReference type="AlphaFoldDB" id="A0AAU7JK06"/>
<dbReference type="Gene3D" id="3.40.50.150">
    <property type="entry name" value="Vaccinia Virus protein VP39"/>
    <property type="match status" value="1"/>
</dbReference>
<evidence type="ECO:0000259" key="2">
    <source>
        <dbReference type="Pfam" id="PF13847"/>
    </source>
</evidence>
<feature type="domain" description="Methyltransferase regulatory" evidence="1">
    <location>
        <begin position="221"/>
        <end position="303"/>
    </location>
</feature>